<evidence type="ECO:0000313" key="7">
    <source>
        <dbReference type="Proteomes" id="UP001138997"/>
    </source>
</evidence>
<dbReference type="Proteomes" id="UP001138997">
    <property type="component" value="Unassembled WGS sequence"/>
</dbReference>
<keyword evidence="3" id="KW-0808">Transferase</keyword>
<evidence type="ECO:0000256" key="5">
    <source>
        <dbReference type="ARBA" id="ARBA00023012"/>
    </source>
</evidence>
<evidence type="ECO:0000256" key="2">
    <source>
        <dbReference type="ARBA" id="ARBA00012438"/>
    </source>
</evidence>
<keyword evidence="7" id="KW-1185">Reference proteome</keyword>
<name>A0A9X1NDN9_9ACTN</name>
<dbReference type="EMBL" id="JAJOMB010000006">
    <property type="protein sequence ID" value="MCD5311899.1"/>
    <property type="molecule type" value="Genomic_DNA"/>
</dbReference>
<dbReference type="CDD" id="cd16917">
    <property type="entry name" value="HATPase_UhpB-NarQ-NarX-like"/>
    <property type="match status" value="1"/>
</dbReference>
<dbReference type="EC" id="2.7.13.3" evidence="2"/>
<sequence length="134" mass="14705">MRIETDLPPAPYELTEEEQGLLAGIVQEALANVRRHAPKDAVTEIRLYFEPTYLMLEITDDGGTESAPPALRLVEQEPEGGQGIAWMRDQLDLHEGKLDAGPQLGPGWLVRAWLPVQAGEHQALGRLFGPTAEA</sequence>
<dbReference type="Gene3D" id="3.30.565.10">
    <property type="entry name" value="Histidine kinase-like ATPase, C-terminal domain"/>
    <property type="match status" value="1"/>
</dbReference>
<dbReference type="GO" id="GO:0000160">
    <property type="term" value="P:phosphorelay signal transduction system"/>
    <property type="evidence" value="ECO:0007669"/>
    <property type="project" value="UniProtKB-KW"/>
</dbReference>
<evidence type="ECO:0000256" key="1">
    <source>
        <dbReference type="ARBA" id="ARBA00000085"/>
    </source>
</evidence>
<dbReference type="PANTHER" id="PTHR24421">
    <property type="entry name" value="NITRATE/NITRITE SENSOR PROTEIN NARX-RELATED"/>
    <property type="match status" value="1"/>
</dbReference>
<dbReference type="InterPro" id="IPR050482">
    <property type="entry name" value="Sensor_HK_TwoCompSys"/>
</dbReference>
<dbReference type="InterPro" id="IPR036890">
    <property type="entry name" value="HATPase_C_sf"/>
</dbReference>
<dbReference type="GO" id="GO:0004673">
    <property type="term" value="F:protein histidine kinase activity"/>
    <property type="evidence" value="ECO:0007669"/>
    <property type="project" value="UniProtKB-EC"/>
</dbReference>
<comment type="catalytic activity">
    <reaction evidence="1">
        <text>ATP + protein L-histidine = ADP + protein N-phospho-L-histidine.</text>
        <dbReference type="EC" id="2.7.13.3"/>
    </reaction>
</comment>
<protein>
    <recommendedName>
        <fullName evidence="2">histidine kinase</fullName>
        <ecNumber evidence="2">2.7.13.3</ecNumber>
    </recommendedName>
</protein>
<proteinExistence type="predicted"/>
<evidence type="ECO:0000256" key="3">
    <source>
        <dbReference type="ARBA" id="ARBA00022679"/>
    </source>
</evidence>
<dbReference type="RefSeq" id="WP_231441569.1">
    <property type="nucleotide sequence ID" value="NZ_JAJOMB010000006.1"/>
</dbReference>
<gene>
    <name evidence="6" type="ORF">LR394_13395</name>
</gene>
<dbReference type="PANTHER" id="PTHR24421:SF10">
    <property type="entry name" value="NITRATE_NITRITE SENSOR PROTEIN NARQ"/>
    <property type="match status" value="1"/>
</dbReference>
<reference evidence="6" key="1">
    <citation type="submission" date="2021-11" db="EMBL/GenBank/DDBJ databases">
        <title>Streptomyces corallinus and Kineosporia corallina sp. nov., two new coral-derived marine actinobacteria.</title>
        <authorList>
            <person name="Buangrab K."/>
            <person name="Sutthacheep M."/>
            <person name="Yeemin T."/>
            <person name="Harunari E."/>
            <person name="Igarashi Y."/>
            <person name="Sripreechasak P."/>
            <person name="Kanchanasin P."/>
            <person name="Tanasupawat S."/>
            <person name="Phongsopitanun W."/>
        </authorList>
    </citation>
    <scope>NUCLEOTIDE SEQUENCE</scope>
    <source>
        <strain evidence="6">JCM 31032</strain>
    </source>
</reference>
<evidence type="ECO:0000256" key="4">
    <source>
        <dbReference type="ARBA" id="ARBA00022777"/>
    </source>
</evidence>
<dbReference type="AlphaFoldDB" id="A0A9X1NDN9"/>
<accession>A0A9X1NDN9</accession>
<dbReference type="SUPFAM" id="SSF55874">
    <property type="entry name" value="ATPase domain of HSP90 chaperone/DNA topoisomerase II/histidine kinase"/>
    <property type="match status" value="1"/>
</dbReference>
<evidence type="ECO:0000313" key="6">
    <source>
        <dbReference type="EMBL" id="MCD5311899.1"/>
    </source>
</evidence>
<keyword evidence="4" id="KW-0418">Kinase</keyword>
<organism evidence="6 7">
    <name type="scientific">Kineosporia babensis</name>
    <dbReference type="NCBI Taxonomy" id="499548"/>
    <lineage>
        <taxon>Bacteria</taxon>
        <taxon>Bacillati</taxon>
        <taxon>Actinomycetota</taxon>
        <taxon>Actinomycetes</taxon>
        <taxon>Kineosporiales</taxon>
        <taxon>Kineosporiaceae</taxon>
        <taxon>Kineosporia</taxon>
    </lineage>
</organism>
<comment type="caution">
    <text evidence="6">The sequence shown here is derived from an EMBL/GenBank/DDBJ whole genome shotgun (WGS) entry which is preliminary data.</text>
</comment>
<keyword evidence="5" id="KW-0902">Two-component regulatory system</keyword>